<dbReference type="AlphaFoldDB" id="A0A5E4VY92"/>
<accession>A0A5E4VY92</accession>
<feature type="region of interest" description="Disordered" evidence="1">
    <location>
        <begin position="92"/>
        <end position="119"/>
    </location>
</feature>
<gene>
    <name evidence="3" type="ORF">PCE31107_02953</name>
</gene>
<protein>
    <submittedName>
        <fullName evidence="3">Uncharacterized protein</fullName>
    </submittedName>
</protein>
<keyword evidence="2" id="KW-0472">Membrane</keyword>
<dbReference type="RefSeq" id="WP_150609366.1">
    <property type="nucleotide sequence ID" value="NZ_CABPRY010000006.1"/>
</dbReference>
<sequence length="119" mass="13361">MLDTRRVISLFLGIVLIGGLGISITRMVGKSDGIASRERLEIVWPDLAQMRDRDRALLASLAMSCRLQDRNKDQADVLACLQDAVKDEQPRFPYGMSRKQAQDRLDELFPGQGRTKEAS</sequence>
<name>A0A5E4VY92_9BURK</name>
<evidence type="ECO:0000313" key="3">
    <source>
        <dbReference type="EMBL" id="VVE17111.1"/>
    </source>
</evidence>
<proteinExistence type="predicted"/>
<organism evidence="3 4">
    <name type="scientific">Pandoraea cepalis</name>
    <dbReference type="NCBI Taxonomy" id="2508294"/>
    <lineage>
        <taxon>Bacteria</taxon>
        <taxon>Pseudomonadati</taxon>
        <taxon>Pseudomonadota</taxon>
        <taxon>Betaproteobacteria</taxon>
        <taxon>Burkholderiales</taxon>
        <taxon>Burkholderiaceae</taxon>
        <taxon>Pandoraea</taxon>
    </lineage>
</organism>
<evidence type="ECO:0000313" key="4">
    <source>
        <dbReference type="Proteomes" id="UP000396788"/>
    </source>
</evidence>
<feature type="transmembrane region" description="Helical" evidence="2">
    <location>
        <begin position="6"/>
        <end position="29"/>
    </location>
</feature>
<dbReference type="Proteomes" id="UP000396788">
    <property type="component" value="Unassembled WGS sequence"/>
</dbReference>
<keyword evidence="2" id="KW-0812">Transmembrane</keyword>
<reference evidence="3 4" key="1">
    <citation type="submission" date="2019-08" db="EMBL/GenBank/DDBJ databases">
        <authorList>
            <person name="Peeters C."/>
        </authorList>
    </citation>
    <scope>NUCLEOTIDE SEQUENCE [LARGE SCALE GENOMIC DNA]</scope>
    <source>
        <strain evidence="3 4">LMG 31107</strain>
    </source>
</reference>
<dbReference type="EMBL" id="CABPRY010000006">
    <property type="protein sequence ID" value="VVE17111.1"/>
    <property type="molecule type" value="Genomic_DNA"/>
</dbReference>
<evidence type="ECO:0000256" key="2">
    <source>
        <dbReference type="SAM" id="Phobius"/>
    </source>
</evidence>
<evidence type="ECO:0000256" key="1">
    <source>
        <dbReference type="SAM" id="MobiDB-lite"/>
    </source>
</evidence>
<keyword evidence="2" id="KW-1133">Transmembrane helix</keyword>